<dbReference type="GO" id="GO:0006206">
    <property type="term" value="P:pyrimidine nucleobase metabolic process"/>
    <property type="evidence" value="ECO:0007669"/>
    <property type="project" value="InterPro"/>
</dbReference>
<dbReference type="Pfam" id="PF07831">
    <property type="entry name" value="PYNP_C"/>
    <property type="match status" value="1"/>
</dbReference>
<organism evidence="12 13">
    <name type="scientific">Sporomusa malonica</name>
    <dbReference type="NCBI Taxonomy" id="112901"/>
    <lineage>
        <taxon>Bacteria</taxon>
        <taxon>Bacillati</taxon>
        <taxon>Bacillota</taxon>
        <taxon>Negativicutes</taxon>
        <taxon>Selenomonadales</taxon>
        <taxon>Sporomusaceae</taxon>
        <taxon>Sporomusa</taxon>
    </lineage>
</organism>
<dbReference type="GO" id="GO:0009032">
    <property type="term" value="F:thymidine phosphorylase activity"/>
    <property type="evidence" value="ECO:0007669"/>
    <property type="project" value="TreeGrafter"/>
</dbReference>
<dbReference type="InterPro" id="IPR013102">
    <property type="entry name" value="PYNP_C"/>
</dbReference>
<dbReference type="SUPFAM" id="SSF47648">
    <property type="entry name" value="Nucleoside phosphorylase/phosphoribosyltransferase N-terminal domain"/>
    <property type="match status" value="1"/>
</dbReference>
<keyword evidence="8" id="KW-0808">Transferase</keyword>
<dbReference type="EC" id="2.4.2.2" evidence="5"/>
<dbReference type="STRING" id="112901.SAMN04488500_105204"/>
<dbReference type="Proteomes" id="UP000192738">
    <property type="component" value="Unassembled WGS sequence"/>
</dbReference>
<dbReference type="GO" id="GO:0006213">
    <property type="term" value="P:pyrimidine nucleoside metabolic process"/>
    <property type="evidence" value="ECO:0007669"/>
    <property type="project" value="InterPro"/>
</dbReference>
<comment type="catalytic activity">
    <reaction evidence="1">
        <text>2'-deoxyuridine + phosphate = 2-deoxy-alpha-D-ribose 1-phosphate + uracil</text>
        <dbReference type="Rhea" id="RHEA:22824"/>
        <dbReference type="ChEBI" id="CHEBI:16450"/>
        <dbReference type="ChEBI" id="CHEBI:17568"/>
        <dbReference type="ChEBI" id="CHEBI:43474"/>
        <dbReference type="ChEBI" id="CHEBI:57259"/>
        <dbReference type="EC" id="2.4.2.2"/>
    </reaction>
</comment>
<evidence type="ECO:0000256" key="10">
    <source>
        <dbReference type="ARBA" id="ARBA00048525"/>
    </source>
</evidence>
<dbReference type="InterPro" id="IPR035902">
    <property type="entry name" value="Nuc_phospho_transferase"/>
</dbReference>
<name>A0A1W2ACM0_9FIRM</name>
<dbReference type="NCBIfam" id="NF004490">
    <property type="entry name" value="PRK05820.1"/>
    <property type="match status" value="1"/>
</dbReference>
<dbReference type="InterPro" id="IPR000312">
    <property type="entry name" value="Glycosyl_Trfase_fam3"/>
</dbReference>
<dbReference type="GO" id="GO:0004645">
    <property type="term" value="F:1,4-alpha-oligoglucan phosphorylase activity"/>
    <property type="evidence" value="ECO:0007669"/>
    <property type="project" value="InterPro"/>
</dbReference>
<evidence type="ECO:0000256" key="2">
    <source>
        <dbReference type="ARBA" id="ARBA00003877"/>
    </source>
</evidence>
<evidence type="ECO:0000256" key="5">
    <source>
        <dbReference type="ARBA" id="ARBA00011889"/>
    </source>
</evidence>
<dbReference type="PIRSF" id="PIRSF000478">
    <property type="entry name" value="TP_PyNP"/>
    <property type="match status" value="1"/>
</dbReference>
<dbReference type="PANTHER" id="PTHR10515:SF0">
    <property type="entry name" value="THYMIDINE PHOSPHORYLASE"/>
    <property type="match status" value="1"/>
</dbReference>
<dbReference type="Pfam" id="PF02885">
    <property type="entry name" value="Glycos_trans_3N"/>
    <property type="match status" value="1"/>
</dbReference>
<comment type="catalytic activity">
    <reaction evidence="9">
        <text>uridine + phosphate = alpha-D-ribose 1-phosphate + uracil</text>
        <dbReference type="Rhea" id="RHEA:24388"/>
        <dbReference type="ChEBI" id="CHEBI:16704"/>
        <dbReference type="ChEBI" id="CHEBI:17568"/>
        <dbReference type="ChEBI" id="CHEBI:43474"/>
        <dbReference type="ChEBI" id="CHEBI:57720"/>
        <dbReference type="EC" id="2.4.2.2"/>
    </reaction>
</comment>
<comment type="catalytic activity">
    <reaction evidence="10">
        <text>thymidine + phosphate = 2-deoxy-alpha-D-ribose 1-phosphate + thymine</text>
        <dbReference type="Rhea" id="RHEA:16037"/>
        <dbReference type="ChEBI" id="CHEBI:17748"/>
        <dbReference type="ChEBI" id="CHEBI:17821"/>
        <dbReference type="ChEBI" id="CHEBI:43474"/>
        <dbReference type="ChEBI" id="CHEBI:57259"/>
        <dbReference type="EC" id="2.4.2.2"/>
    </reaction>
</comment>
<evidence type="ECO:0000256" key="9">
    <source>
        <dbReference type="ARBA" id="ARBA00048453"/>
    </source>
</evidence>
<dbReference type="NCBIfam" id="TIGR02644">
    <property type="entry name" value="Y_phosphoryl"/>
    <property type="match status" value="1"/>
</dbReference>
<dbReference type="NCBIfam" id="NF004747">
    <property type="entry name" value="PRK06078.1"/>
    <property type="match status" value="1"/>
</dbReference>
<accession>A0A1W2ACM0</accession>
<evidence type="ECO:0000313" key="12">
    <source>
        <dbReference type="EMBL" id="SMC58469.1"/>
    </source>
</evidence>
<reference evidence="12 13" key="1">
    <citation type="submission" date="2017-04" db="EMBL/GenBank/DDBJ databases">
        <authorList>
            <person name="Afonso C.L."/>
            <person name="Miller P.J."/>
            <person name="Scott M.A."/>
            <person name="Spackman E."/>
            <person name="Goraichik I."/>
            <person name="Dimitrov K.M."/>
            <person name="Suarez D.L."/>
            <person name="Swayne D.E."/>
        </authorList>
    </citation>
    <scope>NUCLEOTIDE SEQUENCE [LARGE SCALE GENOMIC DNA]</scope>
    <source>
        <strain evidence="12 13">DSM 5090</strain>
    </source>
</reference>
<dbReference type="SMART" id="SM00941">
    <property type="entry name" value="PYNP_C"/>
    <property type="match status" value="1"/>
</dbReference>
<dbReference type="RefSeq" id="WP_084575123.1">
    <property type="nucleotide sequence ID" value="NZ_CP155572.1"/>
</dbReference>
<dbReference type="Gene3D" id="3.40.1030.10">
    <property type="entry name" value="Nucleoside phosphorylase/phosphoribosyltransferase catalytic domain"/>
    <property type="match status" value="1"/>
</dbReference>
<keyword evidence="7" id="KW-0328">Glycosyltransferase</keyword>
<keyword evidence="13" id="KW-1185">Reference proteome</keyword>
<comment type="similarity">
    <text evidence="3">Belongs to the thymidine/pyrimidine-nucleoside phosphorylase family.</text>
</comment>
<comment type="function">
    <text evidence="2">Catalyzes phosphorolysis of the pyrimidine nucleosides uridine, thymidine and 2'-deoxyuridine with the formation of the corresponding pyrimidine base and ribose-1-phosphate.</text>
</comment>
<evidence type="ECO:0000256" key="4">
    <source>
        <dbReference type="ARBA" id="ARBA00011738"/>
    </source>
</evidence>
<dbReference type="InterPro" id="IPR017459">
    <property type="entry name" value="Glycosyl_Trfase_fam3_N_dom"/>
</dbReference>
<dbReference type="InterPro" id="IPR036566">
    <property type="entry name" value="PYNP-like_C_sf"/>
</dbReference>
<dbReference type="Pfam" id="PF00591">
    <property type="entry name" value="Glycos_transf_3"/>
    <property type="match status" value="1"/>
</dbReference>
<dbReference type="PROSITE" id="PS00647">
    <property type="entry name" value="THYMID_PHOSPHORYLASE"/>
    <property type="match status" value="1"/>
</dbReference>
<comment type="subunit">
    <text evidence="4">Homodimer.</text>
</comment>
<dbReference type="SUPFAM" id="SSF54680">
    <property type="entry name" value="Pyrimidine nucleoside phosphorylase C-terminal domain"/>
    <property type="match status" value="1"/>
</dbReference>
<dbReference type="InterPro" id="IPR017872">
    <property type="entry name" value="Pyrmidine_PPase_CS"/>
</dbReference>
<evidence type="ECO:0000256" key="6">
    <source>
        <dbReference type="ARBA" id="ARBA00014680"/>
    </source>
</evidence>
<feature type="domain" description="Pyrimidine nucleoside phosphorylase C-terminal" evidence="11">
    <location>
        <begin position="345"/>
        <end position="419"/>
    </location>
</feature>
<gene>
    <name evidence="12" type="ORF">SAMN04488500_105204</name>
</gene>
<sequence>MRATDIIAKKRDGIELLDSEIEWLIKAYTADEIPDYQMSAWLMAVFFRGMTDQETAALTMAMAKSGEMVDLSLVPGIKVDKHSTGGVADTTTLILAPLVAAAGVPVAKMSGRGLGFTGGTIDKLEAIPGFKSTLERHEFIDNLKKYSIAVTGQSAAIAPADGKLYALRDVTATIESIPLIASSIMSKKIASGADKIVLDVKVGSGAFMKNKADAITLAETMVRIGQLVGRETVAVLTSMEEPLGAAIGNSLEVKEAIEVLSGRGEPALKEVCLVLASQMLVLGGKALTPEAARGQLNALIDSKQALAKFGEFISAQGGEVGIVSNTANLPQARYALEVTSSCQGYVKTINAAQIGYAAMRLGAGREYKGQAIDLAAGVILKCRIGQYISKNQPLATIYSNDDSRLEQAALVVKQAVSIDSQTVARPPLILGLVAKNGFVID</sequence>
<dbReference type="Gene3D" id="3.90.1170.30">
    <property type="entry name" value="Pyrimidine nucleoside phosphorylase-like, C-terminal domain"/>
    <property type="match status" value="1"/>
</dbReference>
<dbReference type="EMBL" id="FWXI01000005">
    <property type="protein sequence ID" value="SMC58469.1"/>
    <property type="molecule type" value="Genomic_DNA"/>
</dbReference>
<dbReference type="Gene3D" id="1.20.970.10">
    <property type="entry name" value="Transferase, Pyrimidine Nucleoside Phosphorylase, Chain C"/>
    <property type="match status" value="1"/>
</dbReference>
<dbReference type="InterPro" id="IPR036320">
    <property type="entry name" value="Glycosyl_Trfase_fam3_N_dom_sf"/>
</dbReference>
<dbReference type="AlphaFoldDB" id="A0A1W2ACM0"/>
<evidence type="ECO:0000256" key="8">
    <source>
        <dbReference type="ARBA" id="ARBA00022679"/>
    </source>
</evidence>
<evidence type="ECO:0000256" key="3">
    <source>
        <dbReference type="ARBA" id="ARBA00006915"/>
    </source>
</evidence>
<dbReference type="OrthoDB" id="9763887at2"/>
<dbReference type="FunFam" id="3.40.1030.10:FF:000003">
    <property type="entry name" value="Pyrimidine-nucleoside phosphorylase"/>
    <property type="match status" value="1"/>
</dbReference>
<dbReference type="SUPFAM" id="SSF52418">
    <property type="entry name" value="Nucleoside phosphorylase/phosphoribosyltransferase catalytic domain"/>
    <property type="match status" value="1"/>
</dbReference>
<evidence type="ECO:0000256" key="1">
    <source>
        <dbReference type="ARBA" id="ARBA00001066"/>
    </source>
</evidence>
<evidence type="ECO:0000259" key="11">
    <source>
        <dbReference type="SMART" id="SM00941"/>
    </source>
</evidence>
<dbReference type="GO" id="GO:0005829">
    <property type="term" value="C:cytosol"/>
    <property type="evidence" value="ECO:0007669"/>
    <property type="project" value="TreeGrafter"/>
</dbReference>
<proteinExistence type="inferred from homology"/>
<evidence type="ECO:0000256" key="7">
    <source>
        <dbReference type="ARBA" id="ARBA00022676"/>
    </source>
</evidence>
<protein>
    <recommendedName>
        <fullName evidence="6">Pyrimidine-nucleoside phosphorylase</fullName>
        <ecNumber evidence="5">2.4.2.2</ecNumber>
    </recommendedName>
</protein>
<dbReference type="InterPro" id="IPR000053">
    <property type="entry name" value="Thymidine/pyrmidine_PPase"/>
</dbReference>
<evidence type="ECO:0000313" key="13">
    <source>
        <dbReference type="Proteomes" id="UP000192738"/>
    </source>
</evidence>
<dbReference type="InterPro" id="IPR018090">
    <property type="entry name" value="Pyrmidine_PPas_bac/euk"/>
</dbReference>
<dbReference type="PANTHER" id="PTHR10515">
    <property type="entry name" value="THYMIDINE PHOSPHORYLASE"/>
    <property type="match status" value="1"/>
</dbReference>